<keyword evidence="1" id="KW-0732">Signal</keyword>
<evidence type="ECO:0000259" key="2">
    <source>
        <dbReference type="Pfam" id="PF13568"/>
    </source>
</evidence>
<dbReference type="AlphaFoldDB" id="A0A6P1P2E6"/>
<dbReference type="EMBL" id="CP047897">
    <property type="protein sequence ID" value="QHL88561.1"/>
    <property type="molecule type" value="Genomic_DNA"/>
</dbReference>
<proteinExistence type="predicted"/>
<keyword evidence="4" id="KW-1185">Reference proteome</keyword>
<dbReference type="InterPro" id="IPR025665">
    <property type="entry name" value="Beta-barrel_OMP_2"/>
</dbReference>
<reference evidence="3 4" key="1">
    <citation type="submission" date="2020-01" db="EMBL/GenBank/DDBJ databases">
        <authorList>
            <person name="Kim M."/>
        </authorList>
    </citation>
    <scope>NUCLEOTIDE SEQUENCE [LARGE SCALE GENOMIC DNA]</scope>
    <source>
        <strain evidence="3 4">BT10</strain>
    </source>
</reference>
<protein>
    <submittedName>
        <fullName evidence="3">Outer membrane beta-barrel protein</fullName>
    </submittedName>
</protein>
<accession>A0A6P1P2E6</accession>
<gene>
    <name evidence="3" type="ORF">GU926_14415</name>
</gene>
<evidence type="ECO:0000256" key="1">
    <source>
        <dbReference type="SAM" id="SignalP"/>
    </source>
</evidence>
<feature type="domain" description="Outer membrane protein beta-barrel" evidence="2">
    <location>
        <begin position="43"/>
        <end position="185"/>
    </location>
</feature>
<dbReference type="Pfam" id="PF13568">
    <property type="entry name" value="OMP_b-brl_2"/>
    <property type="match status" value="1"/>
</dbReference>
<organism evidence="3 4">
    <name type="scientific">Nibribacter ruber</name>
    <dbReference type="NCBI Taxonomy" id="2698458"/>
    <lineage>
        <taxon>Bacteria</taxon>
        <taxon>Pseudomonadati</taxon>
        <taxon>Bacteroidota</taxon>
        <taxon>Cytophagia</taxon>
        <taxon>Cytophagales</taxon>
        <taxon>Hymenobacteraceae</taxon>
        <taxon>Nibribacter</taxon>
    </lineage>
</organism>
<dbReference type="Proteomes" id="UP000464214">
    <property type="component" value="Chromosome"/>
</dbReference>
<feature type="chain" id="PRO_5026920169" evidence="1">
    <location>
        <begin position="20"/>
        <end position="215"/>
    </location>
</feature>
<dbReference type="KEGG" id="nib:GU926_14415"/>
<sequence length="215" mass="23361">MKKTILLLIAVLTLGAAQAQERVLNRGIINHRDGDGETAPTYDNSGFGIKGGLMYNTLRGDGTDGIQGLKTGTNWHAGFYSQFSLSRFFSVQPEILYSRKESKMEGGSMRFDYIEIPVMGVLSVTDNVSLHVGPQAGVLMAVEENNKEIDKSQFNSFDFGAAAGLEARLSIFRLGARYYLSLADLGETEDAGDAAYSAFNNIKSGNFQVYLGVGF</sequence>
<feature type="signal peptide" evidence="1">
    <location>
        <begin position="1"/>
        <end position="19"/>
    </location>
</feature>
<name>A0A6P1P2E6_9BACT</name>
<evidence type="ECO:0000313" key="4">
    <source>
        <dbReference type="Proteomes" id="UP000464214"/>
    </source>
</evidence>
<evidence type="ECO:0000313" key="3">
    <source>
        <dbReference type="EMBL" id="QHL88561.1"/>
    </source>
</evidence>
<dbReference type="RefSeq" id="WP_160693099.1">
    <property type="nucleotide sequence ID" value="NZ_CP047897.1"/>
</dbReference>